<proteinExistence type="predicted"/>
<dbReference type="EMBL" id="BAABCW010000006">
    <property type="protein sequence ID" value="GAA3508487.1"/>
    <property type="molecule type" value="Genomic_DNA"/>
</dbReference>
<keyword evidence="2" id="KW-1185">Reference proteome</keyword>
<protein>
    <submittedName>
        <fullName evidence="1">Uncharacterized protein</fullName>
    </submittedName>
</protein>
<evidence type="ECO:0000313" key="2">
    <source>
        <dbReference type="Proteomes" id="UP001500459"/>
    </source>
</evidence>
<comment type="caution">
    <text evidence="1">The sequence shown here is derived from an EMBL/GenBank/DDBJ whole genome shotgun (WGS) entry which is preliminary data.</text>
</comment>
<gene>
    <name evidence="1" type="ORF">GCM10022393_19770</name>
</gene>
<accession>A0ABP6UJ79</accession>
<name>A0ABP6UJ79_9FLAO</name>
<reference evidence="2" key="1">
    <citation type="journal article" date="2019" name="Int. J. Syst. Evol. Microbiol.">
        <title>The Global Catalogue of Microorganisms (GCM) 10K type strain sequencing project: providing services to taxonomists for standard genome sequencing and annotation.</title>
        <authorList>
            <consortium name="The Broad Institute Genomics Platform"/>
            <consortium name="The Broad Institute Genome Sequencing Center for Infectious Disease"/>
            <person name="Wu L."/>
            <person name="Ma J."/>
        </authorList>
    </citation>
    <scope>NUCLEOTIDE SEQUENCE [LARGE SCALE GENOMIC DNA]</scope>
    <source>
        <strain evidence="2">JCM 17106</strain>
    </source>
</reference>
<organism evidence="1 2">
    <name type="scientific">Aquimarina addita</name>
    <dbReference type="NCBI Taxonomy" id="870485"/>
    <lineage>
        <taxon>Bacteria</taxon>
        <taxon>Pseudomonadati</taxon>
        <taxon>Bacteroidota</taxon>
        <taxon>Flavobacteriia</taxon>
        <taxon>Flavobacteriales</taxon>
        <taxon>Flavobacteriaceae</taxon>
        <taxon>Aquimarina</taxon>
    </lineage>
</organism>
<dbReference type="Proteomes" id="UP001500459">
    <property type="component" value="Unassembled WGS sequence"/>
</dbReference>
<sequence>MVCGNTFLKCNSAGFLVRCVNDTYKEALTTNTQIMTKKLKEKMISNNEPITDVIISANNEIGKPIITARFLIFL</sequence>
<evidence type="ECO:0000313" key="1">
    <source>
        <dbReference type="EMBL" id="GAA3508487.1"/>
    </source>
</evidence>